<dbReference type="PROSITE" id="PS50234">
    <property type="entry name" value="VWFA"/>
    <property type="match status" value="1"/>
</dbReference>
<evidence type="ECO:0000256" key="1">
    <source>
        <dbReference type="SAM" id="MobiDB-lite"/>
    </source>
</evidence>
<feature type="compositionally biased region" description="Basic and acidic residues" evidence="1">
    <location>
        <begin position="413"/>
        <end position="423"/>
    </location>
</feature>
<protein>
    <submittedName>
        <fullName evidence="3">Unannotated protein</fullName>
    </submittedName>
</protein>
<dbReference type="EMBL" id="CAEZYH010000012">
    <property type="protein sequence ID" value="CAB4712773.1"/>
    <property type="molecule type" value="Genomic_DNA"/>
</dbReference>
<dbReference type="AlphaFoldDB" id="A0A6J6QT32"/>
<organism evidence="3">
    <name type="scientific">freshwater metagenome</name>
    <dbReference type="NCBI Taxonomy" id="449393"/>
    <lineage>
        <taxon>unclassified sequences</taxon>
        <taxon>metagenomes</taxon>
        <taxon>ecological metagenomes</taxon>
    </lineage>
</organism>
<name>A0A6J6QT32_9ZZZZ</name>
<proteinExistence type="predicted"/>
<dbReference type="SMART" id="SM00327">
    <property type="entry name" value="VWA"/>
    <property type="match status" value="1"/>
</dbReference>
<feature type="domain" description="VWFA" evidence="2">
    <location>
        <begin position="40"/>
        <end position="226"/>
    </location>
</feature>
<feature type="region of interest" description="Disordered" evidence="1">
    <location>
        <begin position="398"/>
        <end position="423"/>
    </location>
</feature>
<accession>A0A6J6QT32</accession>
<evidence type="ECO:0000259" key="2">
    <source>
        <dbReference type="PROSITE" id="PS50234"/>
    </source>
</evidence>
<dbReference type="PANTHER" id="PTHR10579">
    <property type="entry name" value="CALCIUM-ACTIVATED CHLORIDE CHANNEL REGULATOR"/>
    <property type="match status" value="1"/>
</dbReference>
<dbReference type="SUPFAM" id="SSF53300">
    <property type="entry name" value="vWA-like"/>
    <property type="match status" value="1"/>
</dbReference>
<gene>
    <name evidence="3" type="ORF">UFOPK2658_00508</name>
</gene>
<dbReference type="InterPro" id="IPR002035">
    <property type="entry name" value="VWF_A"/>
</dbReference>
<dbReference type="PANTHER" id="PTHR10579:SF43">
    <property type="entry name" value="ZINC FINGER (C3HC4-TYPE RING FINGER) FAMILY PROTEIN"/>
    <property type="match status" value="1"/>
</dbReference>
<dbReference type="Gene3D" id="3.40.50.410">
    <property type="entry name" value="von Willebrand factor, type A domain"/>
    <property type="match status" value="1"/>
</dbReference>
<dbReference type="Pfam" id="PF00092">
    <property type="entry name" value="VWA"/>
    <property type="match status" value="1"/>
</dbReference>
<dbReference type="InterPro" id="IPR051266">
    <property type="entry name" value="CLCR"/>
</dbReference>
<dbReference type="InterPro" id="IPR036465">
    <property type="entry name" value="vWFA_dom_sf"/>
</dbReference>
<reference evidence="3" key="1">
    <citation type="submission" date="2020-05" db="EMBL/GenBank/DDBJ databases">
        <authorList>
            <person name="Chiriac C."/>
            <person name="Salcher M."/>
            <person name="Ghai R."/>
            <person name="Kavagutti S V."/>
        </authorList>
    </citation>
    <scope>NUCLEOTIDE SEQUENCE</scope>
</reference>
<evidence type="ECO:0000313" key="3">
    <source>
        <dbReference type="EMBL" id="CAB4712773.1"/>
    </source>
</evidence>
<feature type="compositionally biased region" description="Polar residues" evidence="1">
    <location>
        <begin position="400"/>
        <end position="409"/>
    </location>
</feature>
<sequence>MKPTIALDQSIILTQHDEIVNMLLELTAPPAPDVDRAPLDIALVVDRSGSMGGGPMAAVRRAVSELVRVAGPSDRIAVVAFDDDIETVLPLAHHDINNVRQQISNIHSRGSTNLSGGWLKGFEILATAPVVTARAPAIKRIIVLTDGHANAGIRNHEELCTMTRGASAQGITTSMIGFADGYDETLLAAMADAGGGNDYWCAGPDQALNVFNQEFEGLASVVAQNLSVEICPTESTAAFEVLNEYETANLATVLGAQQVSIGDACGDEVRRLVVRFTLRPRLLPGAFTIANLTLRWASTVGSIELHELSIPVVVNATDNSADIREIDPVVTREVLLLHVAGIRKAAIKAARHGEIAVARGLFNQAIGALTAIGADPREIEELIDLANRLEEFTERDMKAQYSSMRSTNKGRNRRFDPNDPFSH</sequence>